<keyword evidence="2" id="KW-1185">Reference proteome</keyword>
<name>A0A4S3J1R4_9EURO</name>
<comment type="caution">
    <text evidence="1">The sequence shown here is derived from an EMBL/GenBank/DDBJ whole genome shotgun (WGS) entry which is preliminary data.</text>
</comment>
<dbReference type="EMBL" id="SOSA01000785">
    <property type="protein sequence ID" value="THC88700.1"/>
    <property type="molecule type" value="Genomic_DNA"/>
</dbReference>
<dbReference type="VEuPathDB" id="FungiDB:EYZ11_011857"/>
<gene>
    <name evidence="1" type="ORF">EYZ11_011857</name>
</gene>
<evidence type="ECO:0000313" key="2">
    <source>
        <dbReference type="Proteomes" id="UP000308092"/>
    </source>
</evidence>
<proteinExistence type="predicted"/>
<organism evidence="1 2">
    <name type="scientific">Aspergillus tanneri</name>
    <dbReference type="NCBI Taxonomy" id="1220188"/>
    <lineage>
        <taxon>Eukaryota</taxon>
        <taxon>Fungi</taxon>
        <taxon>Dikarya</taxon>
        <taxon>Ascomycota</taxon>
        <taxon>Pezizomycotina</taxon>
        <taxon>Eurotiomycetes</taxon>
        <taxon>Eurotiomycetidae</taxon>
        <taxon>Eurotiales</taxon>
        <taxon>Aspergillaceae</taxon>
        <taxon>Aspergillus</taxon>
        <taxon>Aspergillus subgen. Circumdati</taxon>
    </lineage>
</organism>
<protein>
    <submittedName>
        <fullName evidence="1">Uncharacterized protein</fullName>
    </submittedName>
</protein>
<reference evidence="1 2" key="1">
    <citation type="submission" date="2019-03" db="EMBL/GenBank/DDBJ databases">
        <title>The genome sequence of a newly discovered highly antifungal drug resistant Aspergillus species, Aspergillus tanneri NIH 1004.</title>
        <authorList>
            <person name="Mounaud S."/>
            <person name="Singh I."/>
            <person name="Joardar V."/>
            <person name="Pakala S."/>
            <person name="Pakala S."/>
            <person name="Venepally P."/>
            <person name="Hoover J."/>
            <person name="Nierman W."/>
            <person name="Chung J."/>
            <person name="Losada L."/>
        </authorList>
    </citation>
    <scope>NUCLEOTIDE SEQUENCE [LARGE SCALE GENOMIC DNA]</scope>
    <source>
        <strain evidence="1 2">NIH1004</strain>
    </source>
</reference>
<dbReference type="AlphaFoldDB" id="A0A4S3J1R4"/>
<accession>A0A4S3J1R4</accession>
<dbReference type="Proteomes" id="UP000308092">
    <property type="component" value="Unassembled WGS sequence"/>
</dbReference>
<evidence type="ECO:0000313" key="1">
    <source>
        <dbReference type="EMBL" id="THC88700.1"/>
    </source>
</evidence>
<sequence length="94" mass="10447">MPSQNSSYQPLTFQLSPLSQAHNATFPRLANPLTIDADPRTLKLKRNAICLELALNDILRAKEKCIKIEAGTLEDIVEVEARGPLHERIATPTQ</sequence>